<keyword evidence="3" id="KW-1185">Reference proteome</keyword>
<dbReference type="InterPro" id="IPR036291">
    <property type="entry name" value="NAD(P)-bd_dom_sf"/>
</dbReference>
<dbReference type="Gene3D" id="3.40.50.720">
    <property type="entry name" value="NAD(P)-binding Rossmann-like Domain"/>
    <property type="match status" value="1"/>
</dbReference>
<evidence type="ECO:0000259" key="1">
    <source>
        <dbReference type="Pfam" id="PF01370"/>
    </source>
</evidence>
<dbReference type="GO" id="GO:0005737">
    <property type="term" value="C:cytoplasm"/>
    <property type="evidence" value="ECO:0007669"/>
    <property type="project" value="TreeGrafter"/>
</dbReference>
<sequence length="299" mass="31551">MQTSLKKVFITGATGYIGGSVAAHLAHNGYVVTGLVRKAADISRLKALGIRAVQGDLDNVSVITEQAQAADAIINAASADNPYVVATLLAALAGTGKTLIHTSGSSIAGDKAAGEHGPQTRYSVIPTEPLLEKAGRVAIDRTVMGATEQGLRSIVICPTMIYGDGLGLKKDSIQVPLLRQAARQYQAGVFIGKGANVWSNVHIRDLAQLYQLALEKAPAGAFYYAENGEAAIFDIAEVISRLPGFNGKTRSLSMDEAIALWGAEGAHFGLGSNSYVSAERAREELGWQPAERDILQHVQ</sequence>
<organism evidence="2 3">
    <name type="scientific">Chitinophaga japonensis</name>
    <name type="common">Flexibacter japonensis</name>
    <dbReference type="NCBI Taxonomy" id="104662"/>
    <lineage>
        <taxon>Bacteria</taxon>
        <taxon>Pseudomonadati</taxon>
        <taxon>Bacteroidota</taxon>
        <taxon>Chitinophagia</taxon>
        <taxon>Chitinophagales</taxon>
        <taxon>Chitinophagaceae</taxon>
        <taxon>Chitinophaga</taxon>
    </lineage>
</organism>
<dbReference type="Proteomes" id="UP000316778">
    <property type="component" value="Unassembled WGS sequence"/>
</dbReference>
<dbReference type="RefSeq" id="WP_145710212.1">
    <property type="nucleotide sequence ID" value="NZ_BAAAFY010000001.1"/>
</dbReference>
<evidence type="ECO:0000313" key="2">
    <source>
        <dbReference type="EMBL" id="TWI91041.1"/>
    </source>
</evidence>
<dbReference type="PANTHER" id="PTHR48079">
    <property type="entry name" value="PROTEIN YEEZ"/>
    <property type="match status" value="1"/>
</dbReference>
<dbReference type="AlphaFoldDB" id="A0A562TBV8"/>
<dbReference type="OrthoDB" id="9807212at2"/>
<dbReference type="PANTHER" id="PTHR48079:SF6">
    <property type="entry name" value="NAD(P)-BINDING DOMAIN-CONTAINING PROTEIN-RELATED"/>
    <property type="match status" value="1"/>
</dbReference>
<dbReference type="InterPro" id="IPR051783">
    <property type="entry name" value="NAD(P)-dependent_oxidoreduct"/>
</dbReference>
<dbReference type="InterPro" id="IPR001509">
    <property type="entry name" value="Epimerase_deHydtase"/>
</dbReference>
<protein>
    <submittedName>
        <fullName evidence="2">Nucleoside-diphosphate-sugar epimerase</fullName>
    </submittedName>
</protein>
<dbReference type="Pfam" id="PF01370">
    <property type="entry name" value="Epimerase"/>
    <property type="match status" value="1"/>
</dbReference>
<reference evidence="2 3" key="1">
    <citation type="journal article" date="2013" name="Stand. Genomic Sci.">
        <title>Genomic Encyclopedia of Type Strains, Phase I: The one thousand microbial genomes (KMG-I) project.</title>
        <authorList>
            <person name="Kyrpides N.C."/>
            <person name="Woyke T."/>
            <person name="Eisen J.A."/>
            <person name="Garrity G."/>
            <person name="Lilburn T.G."/>
            <person name="Beck B.J."/>
            <person name="Whitman W.B."/>
            <person name="Hugenholtz P."/>
            <person name="Klenk H.P."/>
        </authorList>
    </citation>
    <scope>NUCLEOTIDE SEQUENCE [LARGE SCALE GENOMIC DNA]</scope>
    <source>
        <strain evidence="2 3">DSM 13484</strain>
    </source>
</reference>
<gene>
    <name evidence="2" type="ORF">LX66_0402</name>
</gene>
<name>A0A562TBV8_CHIJA</name>
<comment type="caution">
    <text evidence="2">The sequence shown here is derived from an EMBL/GenBank/DDBJ whole genome shotgun (WGS) entry which is preliminary data.</text>
</comment>
<evidence type="ECO:0000313" key="3">
    <source>
        <dbReference type="Proteomes" id="UP000316778"/>
    </source>
</evidence>
<dbReference type="GO" id="GO:0004029">
    <property type="term" value="F:aldehyde dehydrogenase (NAD+) activity"/>
    <property type="evidence" value="ECO:0007669"/>
    <property type="project" value="TreeGrafter"/>
</dbReference>
<accession>A0A562TBV8</accession>
<feature type="domain" description="NAD-dependent epimerase/dehydratase" evidence="1">
    <location>
        <begin position="8"/>
        <end position="217"/>
    </location>
</feature>
<proteinExistence type="predicted"/>
<dbReference type="EMBL" id="VLLG01000002">
    <property type="protein sequence ID" value="TWI91041.1"/>
    <property type="molecule type" value="Genomic_DNA"/>
</dbReference>
<dbReference type="SUPFAM" id="SSF51735">
    <property type="entry name" value="NAD(P)-binding Rossmann-fold domains"/>
    <property type="match status" value="1"/>
</dbReference>